<dbReference type="EMBL" id="JBHLVZ010000025">
    <property type="protein sequence ID" value="MFC0386287.1"/>
    <property type="molecule type" value="Genomic_DNA"/>
</dbReference>
<dbReference type="Gene3D" id="1.10.1470.10">
    <property type="entry name" value="YjbJ"/>
    <property type="match status" value="1"/>
</dbReference>
<comment type="caution">
    <text evidence="4">The sequence shown here is derived from an EMBL/GenBank/DDBJ whole genome shotgun (WGS) entry which is preliminary data.</text>
</comment>
<feature type="compositionally biased region" description="Gly residues" evidence="2">
    <location>
        <begin position="79"/>
        <end position="88"/>
    </location>
</feature>
<reference evidence="4 5" key="1">
    <citation type="submission" date="2024-09" db="EMBL/GenBank/DDBJ databases">
        <authorList>
            <person name="Sun Q."/>
            <person name="Mori K."/>
        </authorList>
    </citation>
    <scope>NUCLEOTIDE SEQUENCE [LARGE SCALE GENOMIC DNA]</scope>
    <source>
        <strain evidence="4 5">CCM 7468</strain>
    </source>
</reference>
<evidence type="ECO:0000256" key="2">
    <source>
        <dbReference type="SAM" id="MobiDB-lite"/>
    </source>
</evidence>
<organism evidence="4 5">
    <name type="scientific">Muricoccus vinaceus</name>
    <dbReference type="NCBI Taxonomy" id="424704"/>
    <lineage>
        <taxon>Bacteria</taxon>
        <taxon>Pseudomonadati</taxon>
        <taxon>Pseudomonadota</taxon>
        <taxon>Alphaproteobacteria</taxon>
        <taxon>Acetobacterales</taxon>
        <taxon>Roseomonadaceae</taxon>
        <taxon>Muricoccus</taxon>
    </lineage>
</organism>
<feature type="compositionally biased region" description="Basic and acidic residues" evidence="2">
    <location>
        <begin position="48"/>
        <end position="58"/>
    </location>
</feature>
<dbReference type="Pfam" id="PF05532">
    <property type="entry name" value="CsbD"/>
    <property type="match status" value="1"/>
</dbReference>
<dbReference type="PANTHER" id="PTHR34977:SF1">
    <property type="entry name" value="UPF0337 PROTEIN YJBJ"/>
    <property type="match status" value="1"/>
</dbReference>
<sequence>MDWDKLAGDWSGMSGKVRQQWGKLTEDDISQAGGKRDLLLERIRERYGLGPDEAEKQLSEWGSAEDPGNANQSVSTGDAGSGNKGGQSSGQNGTV</sequence>
<dbReference type="InterPro" id="IPR050423">
    <property type="entry name" value="UPF0337_stress_rsp"/>
</dbReference>
<dbReference type="PANTHER" id="PTHR34977">
    <property type="entry name" value="UPF0337 PROTEIN YJBJ"/>
    <property type="match status" value="1"/>
</dbReference>
<keyword evidence="5" id="KW-1185">Reference proteome</keyword>
<comment type="similarity">
    <text evidence="1">Belongs to the UPF0337 (CsbD) family.</text>
</comment>
<accession>A0ABV6ISH4</accession>
<dbReference type="Proteomes" id="UP001589789">
    <property type="component" value="Unassembled WGS sequence"/>
</dbReference>
<feature type="region of interest" description="Disordered" evidence="2">
    <location>
        <begin position="48"/>
        <end position="95"/>
    </location>
</feature>
<dbReference type="SUPFAM" id="SSF69047">
    <property type="entry name" value="Hypothetical protein YjbJ"/>
    <property type="match status" value="1"/>
</dbReference>
<proteinExistence type="inferred from homology"/>
<evidence type="ECO:0000313" key="5">
    <source>
        <dbReference type="Proteomes" id="UP001589789"/>
    </source>
</evidence>
<feature type="compositionally biased region" description="Polar residues" evidence="2">
    <location>
        <begin position="69"/>
        <end position="78"/>
    </location>
</feature>
<evidence type="ECO:0000256" key="1">
    <source>
        <dbReference type="ARBA" id="ARBA00009129"/>
    </source>
</evidence>
<gene>
    <name evidence="4" type="ORF">ACFFIC_12130</name>
</gene>
<evidence type="ECO:0000313" key="4">
    <source>
        <dbReference type="EMBL" id="MFC0386287.1"/>
    </source>
</evidence>
<dbReference type="InterPro" id="IPR008462">
    <property type="entry name" value="CsbD"/>
</dbReference>
<feature type="domain" description="CsbD-like" evidence="3">
    <location>
        <begin position="4"/>
        <end position="56"/>
    </location>
</feature>
<protein>
    <submittedName>
        <fullName evidence="4">CsbD family protein</fullName>
    </submittedName>
</protein>
<evidence type="ECO:0000259" key="3">
    <source>
        <dbReference type="Pfam" id="PF05532"/>
    </source>
</evidence>
<dbReference type="InterPro" id="IPR036629">
    <property type="entry name" value="YjbJ_sf"/>
</dbReference>
<name>A0ABV6ISH4_9PROT</name>
<dbReference type="RefSeq" id="WP_377050603.1">
    <property type="nucleotide sequence ID" value="NZ_JBHLVZ010000025.1"/>
</dbReference>